<dbReference type="OrthoDB" id="9814383at2"/>
<dbReference type="GO" id="GO:0005615">
    <property type="term" value="C:extracellular space"/>
    <property type="evidence" value="ECO:0007669"/>
    <property type="project" value="TreeGrafter"/>
</dbReference>
<feature type="domain" description="Peptidase M1 membrane alanine aminopeptidase" evidence="1">
    <location>
        <begin position="254"/>
        <end position="459"/>
    </location>
</feature>
<dbReference type="AlphaFoldDB" id="A0A2X3KZM7"/>
<dbReference type="InterPro" id="IPR050344">
    <property type="entry name" value="Peptidase_M1_aminopeptidases"/>
</dbReference>
<protein>
    <submittedName>
        <fullName evidence="2">Peptidase M1 membrane alanine aminopeptidase</fullName>
    </submittedName>
</protein>
<dbReference type="Proteomes" id="UP000249818">
    <property type="component" value="Chromosome BARAN1"/>
</dbReference>
<organism evidence="2 3">
    <name type="scientific">Candidatus Bipolaricaulis anaerobius</name>
    <dbReference type="NCBI Taxonomy" id="2026885"/>
    <lineage>
        <taxon>Bacteria</taxon>
        <taxon>Candidatus Bipolaricaulota</taxon>
        <taxon>Candidatus Bipolaricaulia</taxon>
        <taxon>Candidatus Bipolaricaulales</taxon>
        <taxon>Candidatus Bipolaricaulaceae</taxon>
        <taxon>Candidatus Bipolaricaulis</taxon>
    </lineage>
</organism>
<dbReference type="GO" id="GO:0042277">
    <property type="term" value="F:peptide binding"/>
    <property type="evidence" value="ECO:0007669"/>
    <property type="project" value="TreeGrafter"/>
</dbReference>
<dbReference type="GO" id="GO:0016020">
    <property type="term" value="C:membrane"/>
    <property type="evidence" value="ECO:0007669"/>
    <property type="project" value="TreeGrafter"/>
</dbReference>
<dbReference type="RefSeq" id="WP_122030606.1">
    <property type="nucleotide sequence ID" value="NZ_LS483254.1"/>
</dbReference>
<proteinExistence type="predicted"/>
<keyword evidence="2" id="KW-0031">Aminopeptidase</keyword>
<evidence type="ECO:0000313" key="3">
    <source>
        <dbReference type="Proteomes" id="UP000249818"/>
    </source>
</evidence>
<dbReference type="EMBL" id="LS483254">
    <property type="protein sequence ID" value="SQD92379.1"/>
    <property type="molecule type" value="Genomic_DNA"/>
</dbReference>
<sequence length="462" mass="49528">MAPPAAGPRGSSRRGPHVLSVLWAVVLATALSGTSLAASVRYELAISVGAGGEIWGEATVRGVAPADWPEAVFRLYPAAPRGDRLALRGAWVEGQEVSWECIEPTTATVAISTGAGEEFTVALAFAGTVPEFSSTDGYGAYARSAHAIVLSQAYPILAPWDGGWIAYPVFPWGDPLVAEAADYTLDLAVPDGWTVVAGGTEVEIAPGRYRAEGESLREMAVVLLHGYELQTASANGVEVHSYSRPEHAEASRAALEITVAALDVFARHFGPLSLSELDVVAVPLRGAAGIEYPGLILAGEGYYSRYPSDPLFFPMIFAHEAAHQWWYAEVGSDQVAEPWADEALATYTSGLYFESEGRSAEILRYWESGYAQGRARNRTAGITSPVWEFPNGDGYGGIVYSGGALFFHAVRERMGDDAFFRALRRYREEFRGRIASGADLLAALAAESPYPLADLIADWLGL</sequence>
<dbReference type="PANTHER" id="PTHR11533:SF174">
    <property type="entry name" value="PUROMYCIN-SENSITIVE AMINOPEPTIDASE-RELATED"/>
    <property type="match status" value="1"/>
</dbReference>
<dbReference type="PANTHER" id="PTHR11533">
    <property type="entry name" value="PROTEASE M1 ZINC METALLOPROTEASE"/>
    <property type="match status" value="1"/>
</dbReference>
<gene>
    <name evidence="2" type="ORF">BARAN1_0354</name>
</gene>
<accession>A0A2X3KZM7</accession>
<dbReference type="GO" id="GO:0005737">
    <property type="term" value="C:cytoplasm"/>
    <property type="evidence" value="ECO:0007669"/>
    <property type="project" value="TreeGrafter"/>
</dbReference>
<keyword evidence="3" id="KW-1185">Reference proteome</keyword>
<keyword evidence="2" id="KW-0645">Protease</keyword>
<dbReference type="InterPro" id="IPR027268">
    <property type="entry name" value="Peptidase_M4/M1_CTD_sf"/>
</dbReference>
<dbReference type="KEGG" id="bana:BARAN1_0354"/>
<dbReference type="Gene3D" id="1.10.390.10">
    <property type="entry name" value="Neutral Protease Domain 2"/>
    <property type="match status" value="1"/>
</dbReference>
<dbReference type="InterPro" id="IPR014782">
    <property type="entry name" value="Peptidase_M1_dom"/>
</dbReference>
<keyword evidence="2" id="KW-0378">Hydrolase</keyword>
<evidence type="ECO:0000259" key="1">
    <source>
        <dbReference type="Pfam" id="PF01433"/>
    </source>
</evidence>
<dbReference type="GO" id="GO:0008270">
    <property type="term" value="F:zinc ion binding"/>
    <property type="evidence" value="ECO:0007669"/>
    <property type="project" value="InterPro"/>
</dbReference>
<dbReference type="SUPFAM" id="SSF55486">
    <property type="entry name" value="Metalloproteases ('zincins'), catalytic domain"/>
    <property type="match status" value="1"/>
</dbReference>
<name>A0A2X3KZM7_9BACT</name>
<dbReference type="Pfam" id="PF01433">
    <property type="entry name" value="Peptidase_M1"/>
    <property type="match status" value="1"/>
</dbReference>
<reference evidence="3" key="1">
    <citation type="submission" date="2018-05" db="EMBL/GenBank/DDBJ databases">
        <authorList>
            <person name="Hao L."/>
        </authorList>
    </citation>
    <scope>NUCLEOTIDE SEQUENCE [LARGE SCALE GENOMIC DNA]</scope>
</reference>
<evidence type="ECO:0000313" key="2">
    <source>
        <dbReference type="EMBL" id="SQD92379.1"/>
    </source>
</evidence>
<dbReference type="GO" id="GO:0043171">
    <property type="term" value="P:peptide catabolic process"/>
    <property type="evidence" value="ECO:0007669"/>
    <property type="project" value="TreeGrafter"/>
</dbReference>
<dbReference type="GO" id="GO:0070006">
    <property type="term" value="F:metalloaminopeptidase activity"/>
    <property type="evidence" value="ECO:0007669"/>
    <property type="project" value="TreeGrafter"/>
</dbReference>